<dbReference type="EMBL" id="KX599536">
    <property type="protein sequence ID" value="AOP12499.1"/>
    <property type="molecule type" value="Genomic_DNA"/>
</dbReference>
<dbReference type="GO" id="GO:0075521">
    <property type="term" value="P:microtubule-dependent intracellular transport of viral material towards nucleus"/>
    <property type="evidence" value="ECO:0007669"/>
    <property type="project" value="UniProtKB-UniRule"/>
</dbReference>
<keyword evidence="7 15" id="KW-0946">Virion</keyword>
<dbReference type="GO" id="GO:0046718">
    <property type="term" value="P:symbiont entry into host cell"/>
    <property type="evidence" value="ECO:0007669"/>
    <property type="project" value="UniProtKB-KW"/>
</dbReference>
<keyword evidence="1 15" id="KW-1163">Viral penetration into host nucleus</keyword>
<keyword evidence="12 15" id="KW-0238">DNA-binding</keyword>
<keyword evidence="9 15" id="KW-1177">Microtubular inwards viral transport</keyword>
<dbReference type="GO" id="GO:0043657">
    <property type="term" value="C:host cell"/>
    <property type="evidence" value="ECO:0007669"/>
    <property type="project" value="GOC"/>
</dbReference>
<dbReference type="GO" id="GO:0003677">
    <property type="term" value="F:DNA binding"/>
    <property type="evidence" value="ECO:0007669"/>
    <property type="project" value="UniProtKB-UniRule"/>
</dbReference>
<keyword evidence="3 15" id="KW-0167">Capsid protein</keyword>
<evidence type="ECO:0000313" key="17">
    <source>
        <dbReference type="EMBL" id="AOP12499.1"/>
    </source>
</evidence>
<dbReference type="GO" id="GO:0005198">
    <property type="term" value="F:structural molecule activity"/>
    <property type="evidence" value="ECO:0007669"/>
    <property type="project" value="UniProtKB-UniRule"/>
</dbReference>
<dbReference type="GO" id="GO:0019028">
    <property type="term" value="C:viral capsid"/>
    <property type="evidence" value="ECO:0007669"/>
    <property type="project" value="UniProtKB-UniRule"/>
</dbReference>
<evidence type="ECO:0000256" key="13">
    <source>
        <dbReference type="ARBA" id="ARBA00023157"/>
    </source>
</evidence>
<organism evidence="17">
    <name type="scientific">Canis familiaris papillomavirus 19</name>
    <dbReference type="NCBI Taxonomy" id="2759773"/>
    <lineage>
        <taxon>Viruses</taxon>
        <taxon>Monodnaviria</taxon>
        <taxon>Shotokuvirae</taxon>
        <taxon>Cossaviricota</taxon>
        <taxon>Papovaviricetes</taxon>
        <taxon>Zurhausenvirales</taxon>
        <taxon>Papillomaviridae</taxon>
        <taxon>Firstpapillomavirinae</taxon>
        <taxon>Taupapillomavirus</taxon>
        <taxon>Taupapillomavirus 1</taxon>
    </lineage>
</organism>
<evidence type="ECO:0000256" key="3">
    <source>
        <dbReference type="ARBA" id="ARBA00022561"/>
    </source>
</evidence>
<evidence type="ECO:0000256" key="12">
    <source>
        <dbReference type="ARBA" id="ARBA00023125"/>
    </source>
</evidence>
<dbReference type="GO" id="GO:0075732">
    <property type="term" value="P:viral penetration into host nucleus"/>
    <property type="evidence" value="ECO:0007669"/>
    <property type="project" value="UniProtKB-KW"/>
</dbReference>
<dbReference type="GO" id="GO:0042025">
    <property type="term" value="C:host cell nucleus"/>
    <property type="evidence" value="ECO:0007669"/>
    <property type="project" value="UniProtKB-SubCell"/>
</dbReference>
<evidence type="ECO:0000256" key="15">
    <source>
        <dbReference type="HAMAP-Rule" id="MF_04003"/>
    </source>
</evidence>
<evidence type="ECO:0000256" key="1">
    <source>
        <dbReference type="ARBA" id="ARBA00022524"/>
    </source>
</evidence>
<keyword evidence="5 15" id="KW-0945">Host-virus interaction</keyword>
<evidence type="ECO:0000256" key="10">
    <source>
        <dbReference type="ARBA" id="ARBA00023046"/>
    </source>
</evidence>
<evidence type="ECO:0000256" key="9">
    <source>
        <dbReference type="ARBA" id="ARBA00022952"/>
    </source>
</evidence>
<comment type="subunit">
    <text evidence="15">Interacts with major capsid protein L1. Interacts with E2; this interaction inhibits E2 transcriptional activity but not the DNA replication function E2. Interacts with host HSPA8; this interaction is required for L2 nuclear translocation. Interacts with host importins KPNB2 and KPNB3. Forms a complex with importin alpha2-beta1 heterodimers via interaction with the importin alpha2 adapter. Interacts with host DYNLT1; this interaction is essential for virus intracellular transport during entry. Interacts (via C-terminus) with host retromer subunits VPS35 AND VPS29.</text>
</comment>
<dbReference type="Pfam" id="PF00513">
    <property type="entry name" value="Late_protein_L2"/>
    <property type="match status" value="1"/>
</dbReference>
<evidence type="ECO:0000256" key="11">
    <source>
        <dbReference type="ARBA" id="ARBA00023120"/>
    </source>
</evidence>
<keyword evidence="8 15" id="KW-0426">Late protein</keyword>
<reference evidence="17" key="1">
    <citation type="submission" date="2016-07" db="EMBL/GenBank/DDBJ databases">
        <authorList>
            <person name="Tisza M.J."/>
            <person name="Yuan H."/>
            <person name="Richard S."/>
            <person name="Buck C.B."/>
        </authorList>
    </citation>
    <scope>NUCLEOTIDE SEQUENCE [LARGE SCALE GENOMIC DNA]</scope>
    <source>
        <strain evidence="17">Tvmb1</strain>
    </source>
</reference>
<evidence type="ECO:0000256" key="6">
    <source>
        <dbReference type="ARBA" id="ARBA00022812"/>
    </source>
</evidence>
<comment type="function">
    <text evidence="15">Minor protein of the capsid that localizes along the inner surface of the virion, within the central cavities beneath the L1 pentamers. Plays a role in capsid stabilization through interaction with the major capsid protein L1. Once the virion enters the host cell, L2 escorts the genomic DNA into the nucleus by promoting escape from the endosomal compartments and traffic through the host Golgi network. Mechanistically, the C-terminus of L2 possesses a cell-penetrating peptide that protudes from the host endosome, interacts with host cytoplasmic retromer cargo and thereby mediates the capsid delivery to the host trans-Golgi network. Plays a role through its interaction with host dynein in the intracellular microtubule-dependent transport of viral capsid toward the nucleus. Mediates the viral genome import into the nucleus through binding to host importins. Once within the nucleus, L2 localizes viral genomes to host PML bodies in order to activate early gene expression for establishment of infection. Later on, promotes late gene expression by interacting with the viral E2 protein and by inhibiting its transcriptional activation functions. During virion assembly, encapsidates the genome by direct interaction with the viral DNA.</text>
</comment>
<comment type="PTM">
    <text evidence="15">Highly phosphorylated.</text>
</comment>
<gene>
    <name evidence="15 17" type="primary">L2</name>
</gene>
<evidence type="ECO:0000256" key="2">
    <source>
        <dbReference type="ARBA" id="ARBA00022553"/>
    </source>
</evidence>
<feature type="region of interest" description="Disordered" evidence="16">
    <location>
        <begin position="460"/>
        <end position="487"/>
    </location>
</feature>
<comment type="caution">
    <text evidence="15">Lacks conserved residue(s) required for the propagation of feature annotation.</text>
</comment>
<keyword evidence="14 15" id="KW-1160">Virus entry into host cell</keyword>
<protein>
    <recommendedName>
        <fullName evidence="15">Minor capsid protein L2</fullName>
    </recommendedName>
</protein>
<feature type="disulfide bond" evidence="15">
    <location>
        <begin position="20"/>
        <end position="26"/>
    </location>
</feature>
<dbReference type="InterPro" id="IPR000784">
    <property type="entry name" value="Late_L2"/>
</dbReference>
<proteinExistence type="inferred from homology"/>
<dbReference type="Proteomes" id="UP000247265">
    <property type="component" value="Segment"/>
</dbReference>
<keyword evidence="4 15" id="KW-1048">Host nucleus</keyword>
<keyword evidence="6" id="KW-1040">Host Golgi apparatus</keyword>
<keyword evidence="13 15" id="KW-1015">Disulfide bond</keyword>
<keyword evidence="11 15" id="KW-1176">Cytoplasmic inwards viral transport</keyword>
<evidence type="ECO:0000256" key="4">
    <source>
        <dbReference type="ARBA" id="ARBA00022562"/>
    </source>
</evidence>
<accession>A0A1C9J6Q4</accession>
<evidence type="ECO:0000256" key="5">
    <source>
        <dbReference type="ARBA" id="ARBA00022581"/>
    </source>
</evidence>
<dbReference type="HAMAP" id="MF_04003">
    <property type="entry name" value="PPV_L2"/>
    <property type="match status" value="1"/>
</dbReference>
<evidence type="ECO:0000256" key="14">
    <source>
        <dbReference type="ARBA" id="ARBA00023296"/>
    </source>
</evidence>
<keyword evidence="10" id="KW-1039">Host endosome</keyword>
<keyword evidence="2 15" id="KW-0597">Phosphoprotein</keyword>
<name>A0A1C9J6Q4_9PAPI</name>
<sequence>MLPRAKRQKRASPDQLYAHCRQGGDCIPDVVNKYEHKTPADKILQVGASVVYLGGLNIGTGKGTGGTTGYRPIGVDVNAGTSRPVVPRPAIPTETIGVTVDLTPTVTAEEPAIVPLLEGGGGGDAIEVTPEVPSVPSVNEDLVVHPSSGAPTVTAGADGEGVAVLEVGTTPSTTSRVTSTSTHSNPSFEAVYHSTPTPGEASTLESVIVSHNAGGAVIDAFEEIPLEPLGRSEFEIDDPTPRTSTPQSRAVDLLSRARAFYNRRFTQIRVTDTAFLRNPASLVQFENPAFEPDETIVFPATDGQPLAAPDPDFSDIRVLNRATYGSNPQGGLRVSRLGTRNTIRLRSGTHIGGSSHYYFDISSIRPEIELSVLGEHSGEAEIVLSTGTSSIVEGSNLEGTPTIPDEELLLDEYTEDFSHGQLVISGSSRGQARTVEFPEYTREVTKGPVIIDDLAESTHVLHPGRSDTDDIPPSPPHSSDAPDLTSSEYLSVTFDLHPSLRRRRKRKRRYI</sequence>
<comment type="similarity">
    <text evidence="15">Belongs to the papillomaviridae L2 protein family.</text>
</comment>
<evidence type="ECO:0000256" key="16">
    <source>
        <dbReference type="SAM" id="MobiDB-lite"/>
    </source>
</evidence>
<evidence type="ECO:0000256" key="8">
    <source>
        <dbReference type="ARBA" id="ARBA00022921"/>
    </source>
</evidence>
<comment type="subcellular location">
    <subcellularLocation>
        <location evidence="15">Virion</location>
    </subcellularLocation>
    <subcellularLocation>
        <location evidence="15">Host nucleus</location>
    </subcellularLocation>
</comment>
<evidence type="ECO:0000256" key="7">
    <source>
        <dbReference type="ARBA" id="ARBA00022844"/>
    </source>
</evidence>